<feature type="compositionally biased region" description="Basic and acidic residues" evidence="1">
    <location>
        <begin position="166"/>
        <end position="185"/>
    </location>
</feature>
<organism evidence="2 3">
    <name type="scientific">Plectus sambesii</name>
    <dbReference type="NCBI Taxonomy" id="2011161"/>
    <lineage>
        <taxon>Eukaryota</taxon>
        <taxon>Metazoa</taxon>
        <taxon>Ecdysozoa</taxon>
        <taxon>Nematoda</taxon>
        <taxon>Chromadorea</taxon>
        <taxon>Plectida</taxon>
        <taxon>Plectina</taxon>
        <taxon>Plectoidea</taxon>
        <taxon>Plectidae</taxon>
        <taxon>Plectus</taxon>
    </lineage>
</organism>
<dbReference type="AlphaFoldDB" id="A0A914XPL5"/>
<accession>A0A914XPL5</accession>
<protein>
    <submittedName>
        <fullName evidence="3">Uncharacterized protein</fullName>
    </submittedName>
</protein>
<evidence type="ECO:0000313" key="3">
    <source>
        <dbReference type="WBParaSite" id="PSAMB.scaffold937size38380.g9895.t1"/>
    </source>
</evidence>
<proteinExistence type="predicted"/>
<reference evidence="3" key="1">
    <citation type="submission" date="2022-11" db="UniProtKB">
        <authorList>
            <consortium name="WormBaseParasite"/>
        </authorList>
    </citation>
    <scope>IDENTIFICATION</scope>
</reference>
<dbReference type="WBParaSite" id="PSAMB.scaffold937size38380.g9895.t1">
    <property type="protein sequence ID" value="PSAMB.scaffold937size38380.g9895.t1"/>
    <property type="gene ID" value="PSAMB.scaffold937size38380.g9895"/>
</dbReference>
<dbReference type="Proteomes" id="UP000887566">
    <property type="component" value="Unplaced"/>
</dbReference>
<evidence type="ECO:0000313" key="2">
    <source>
        <dbReference type="Proteomes" id="UP000887566"/>
    </source>
</evidence>
<feature type="region of interest" description="Disordered" evidence="1">
    <location>
        <begin position="19"/>
        <end position="85"/>
    </location>
</feature>
<feature type="compositionally biased region" description="Low complexity" evidence="1">
    <location>
        <begin position="99"/>
        <end position="110"/>
    </location>
</feature>
<sequence length="185" mass="19783">MANNIRIRRPCNAIALVIGDGGKRKSGRRDDSRQRRPGGHGRFADHCLRNGASNGRRGGGGTMRLDVGGQTRAGRPPSPVLTPFSPANRRALFALYRQEATASPTPSSPSETRRASAKANIGRSAGRGVGVGQSSLCRPLFITFLLLPMTSGQPTAVRRGRTVTRSPERRSTHPIGDDPHASSRL</sequence>
<evidence type="ECO:0000256" key="1">
    <source>
        <dbReference type="SAM" id="MobiDB-lite"/>
    </source>
</evidence>
<feature type="region of interest" description="Disordered" evidence="1">
    <location>
        <begin position="153"/>
        <end position="185"/>
    </location>
</feature>
<feature type="region of interest" description="Disordered" evidence="1">
    <location>
        <begin position="99"/>
        <end position="130"/>
    </location>
</feature>
<name>A0A914XPL5_9BILA</name>
<keyword evidence="2" id="KW-1185">Reference proteome</keyword>